<keyword evidence="3" id="KW-1185">Reference proteome</keyword>
<feature type="compositionally biased region" description="Pro residues" evidence="1">
    <location>
        <begin position="69"/>
        <end position="81"/>
    </location>
</feature>
<feature type="compositionally biased region" description="Low complexity" evidence="1">
    <location>
        <begin position="51"/>
        <end position="68"/>
    </location>
</feature>
<dbReference type="Proteomes" id="UP000503117">
    <property type="component" value="Chromosome"/>
</dbReference>
<protein>
    <submittedName>
        <fullName evidence="2">Uncharacterized protein</fullName>
    </submittedName>
</protein>
<evidence type="ECO:0000256" key="1">
    <source>
        <dbReference type="SAM" id="MobiDB-lite"/>
    </source>
</evidence>
<reference evidence="2 3" key="1">
    <citation type="submission" date="2020-04" db="EMBL/GenBank/DDBJ databases">
        <title>Genome sequencing of novel species.</title>
        <authorList>
            <person name="Heo J."/>
            <person name="Kim S.-J."/>
            <person name="Kim J.-S."/>
            <person name="Hong S.-B."/>
            <person name="Kwon S.-W."/>
        </authorList>
    </citation>
    <scope>NUCLEOTIDE SEQUENCE [LARGE SCALE GENOMIC DNA]</scope>
    <source>
        <strain evidence="2 3">AF9R3</strain>
    </source>
</reference>
<name>A0ABX6MD59_9BURK</name>
<evidence type="ECO:0000313" key="3">
    <source>
        <dbReference type="Proteomes" id="UP000503117"/>
    </source>
</evidence>
<feature type="region of interest" description="Disordered" evidence="1">
    <location>
        <begin position="49"/>
        <end position="81"/>
    </location>
</feature>
<organism evidence="2 3">
    <name type="scientific">Duganella dendranthematis</name>
    <dbReference type="NCBI Taxonomy" id="2728021"/>
    <lineage>
        <taxon>Bacteria</taxon>
        <taxon>Pseudomonadati</taxon>
        <taxon>Pseudomonadota</taxon>
        <taxon>Betaproteobacteria</taxon>
        <taxon>Burkholderiales</taxon>
        <taxon>Oxalobacteraceae</taxon>
        <taxon>Telluria group</taxon>
        <taxon>Duganella</taxon>
    </lineage>
</organism>
<dbReference type="EMBL" id="CP051684">
    <property type="protein sequence ID" value="QJD92248.1"/>
    <property type="molecule type" value="Genomic_DNA"/>
</dbReference>
<accession>A0ABX6MD59</accession>
<proteinExistence type="predicted"/>
<gene>
    <name evidence="2" type="ORF">HH213_20410</name>
</gene>
<sequence>MLAFLCWQTPQRPLAASIGPREAITYILAPITPPPQRKPLTPALKPPSRLVARAARATPQAPTVQPQPITTPPVADPEPAPPQAITQAVPPPDPFALPVKPELDLKQRAIAGAAAGDKAVLKESFTQRDRKLVNDETALAAAMGKAYRGGAMRQVEMIAADGSRITKFILPGGGEVCYTAASNNFSGGRDPFRDSGRVVVSNCPR</sequence>
<dbReference type="RefSeq" id="WP_169113450.1">
    <property type="nucleotide sequence ID" value="NZ_CP051684.1"/>
</dbReference>
<evidence type="ECO:0000313" key="2">
    <source>
        <dbReference type="EMBL" id="QJD92248.1"/>
    </source>
</evidence>